<dbReference type="Gene3D" id="3.40.50.720">
    <property type="entry name" value="NAD(P)-binding Rossmann-like Domain"/>
    <property type="match status" value="1"/>
</dbReference>
<dbReference type="PANTHER" id="PTHR43313:SF1">
    <property type="entry name" value="3BETA-HYDROXYSTEROID DEHYDROGENASE DHS-16"/>
    <property type="match status" value="1"/>
</dbReference>
<dbReference type="InterPro" id="IPR002347">
    <property type="entry name" value="SDR_fam"/>
</dbReference>
<organism evidence="2 3">
    <name type="scientific">Lentilactobacillus parafarraginis DSM 18390 = JCM 14109</name>
    <dbReference type="NCBI Taxonomy" id="1423786"/>
    <lineage>
        <taxon>Bacteria</taxon>
        <taxon>Bacillati</taxon>
        <taxon>Bacillota</taxon>
        <taxon>Bacilli</taxon>
        <taxon>Lactobacillales</taxon>
        <taxon>Lactobacillaceae</taxon>
        <taxon>Lentilactobacillus</taxon>
    </lineage>
</organism>
<dbReference type="PATRIC" id="fig|1423786.4.peg.2556"/>
<dbReference type="PANTHER" id="PTHR43313">
    <property type="entry name" value="SHORT-CHAIN DEHYDROGENASE/REDUCTASE FAMILY 9C"/>
    <property type="match status" value="1"/>
</dbReference>
<dbReference type="EMBL" id="AZFZ01000060">
    <property type="protein sequence ID" value="KRM41385.1"/>
    <property type="molecule type" value="Genomic_DNA"/>
</dbReference>
<dbReference type="AlphaFoldDB" id="A0A0R1YNB2"/>
<dbReference type="PRINTS" id="PR00080">
    <property type="entry name" value="SDRFAMILY"/>
</dbReference>
<accession>A0A0R1YNB2</accession>
<proteinExistence type="inferred from homology"/>
<evidence type="ECO:0000313" key="2">
    <source>
        <dbReference type="EMBL" id="KRM41385.1"/>
    </source>
</evidence>
<protein>
    <submittedName>
        <fullName evidence="2">Short chain dehydrogenase</fullName>
    </submittedName>
</protein>
<comment type="similarity">
    <text evidence="1">Belongs to the short-chain dehydrogenases/reductases (SDR) family.</text>
</comment>
<dbReference type="InterPro" id="IPR036291">
    <property type="entry name" value="NAD(P)-bd_dom_sf"/>
</dbReference>
<dbReference type="GO" id="GO:0008202">
    <property type="term" value="P:steroid metabolic process"/>
    <property type="evidence" value="ECO:0007669"/>
    <property type="project" value="TreeGrafter"/>
</dbReference>
<reference evidence="2 3" key="1">
    <citation type="journal article" date="2015" name="Genome Announc.">
        <title>Expanding the biotechnology potential of lactobacilli through comparative genomics of 213 strains and associated genera.</title>
        <authorList>
            <person name="Sun Z."/>
            <person name="Harris H.M."/>
            <person name="McCann A."/>
            <person name="Guo C."/>
            <person name="Argimon S."/>
            <person name="Zhang W."/>
            <person name="Yang X."/>
            <person name="Jeffery I.B."/>
            <person name="Cooney J.C."/>
            <person name="Kagawa T.F."/>
            <person name="Liu W."/>
            <person name="Song Y."/>
            <person name="Salvetti E."/>
            <person name="Wrobel A."/>
            <person name="Rasinkangas P."/>
            <person name="Parkhill J."/>
            <person name="Rea M.C."/>
            <person name="O'Sullivan O."/>
            <person name="Ritari J."/>
            <person name="Douillard F.P."/>
            <person name="Paul Ross R."/>
            <person name="Yang R."/>
            <person name="Briner A.E."/>
            <person name="Felis G.E."/>
            <person name="de Vos W.M."/>
            <person name="Barrangou R."/>
            <person name="Klaenhammer T.R."/>
            <person name="Caufield P.W."/>
            <person name="Cui Y."/>
            <person name="Zhang H."/>
            <person name="O'Toole P.W."/>
        </authorList>
    </citation>
    <scope>NUCLEOTIDE SEQUENCE [LARGE SCALE GENOMIC DNA]</scope>
    <source>
        <strain evidence="2 3">DSM 18390</strain>
    </source>
</reference>
<name>A0A0R1YNB2_9LACO</name>
<dbReference type="PRINTS" id="PR00081">
    <property type="entry name" value="GDHRDH"/>
</dbReference>
<evidence type="ECO:0000313" key="3">
    <source>
        <dbReference type="Proteomes" id="UP000051010"/>
    </source>
</evidence>
<dbReference type="SUPFAM" id="SSF51735">
    <property type="entry name" value="NAD(P)-binding Rossmann-fold domains"/>
    <property type="match status" value="1"/>
</dbReference>
<comment type="caution">
    <text evidence="2">The sequence shown here is derived from an EMBL/GenBank/DDBJ whole genome shotgun (WGS) entry which is preliminary data.</text>
</comment>
<sequence length="283" mass="31211">MRANKDELIVVTGASSGMGETTAYSLAAMGYHVLGGVLSADEADKISRPNIEPILLDITNGENIDSLVRRITNDRDKRPLRALINNAGIEFNAPFELLGIDEWRRQFEVNLFGQVSIAQRMLPLLRASKGTIVNITSVGGRVALPNYSAYAATKFAFEAMSDSLRREVKTQGIKVIVIEPGGIRTHMAAYSGQLSLNFAKKMSPKHQRLYRKLVDQAVASQTNFLRHAMSADAAGEKIAKITVKKLPRTRYWLGADAHMTIPMASLLPPKAMDWVLALSRRFS</sequence>
<dbReference type="Proteomes" id="UP000051010">
    <property type="component" value="Unassembled WGS sequence"/>
</dbReference>
<evidence type="ECO:0000256" key="1">
    <source>
        <dbReference type="RuleBase" id="RU000363"/>
    </source>
</evidence>
<dbReference type="Pfam" id="PF00106">
    <property type="entry name" value="adh_short"/>
    <property type="match status" value="1"/>
</dbReference>
<dbReference type="GO" id="GO:0016491">
    <property type="term" value="F:oxidoreductase activity"/>
    <property type="evidence" value="ECO:0007669"/>
    <property type="project" value="TreeGrafter"/>
</dbReference>
<dbReference type="RefSeq" id="WP_054736014.1">
    <property type="nucleotide sequence ID" value="NZ_AZFZ01000060.1"/>
</dbReference>
<gene>
    <name evidence="2" type="ORF">FD47_GL002438</name>
</gene>